<dbReference type="Proteomes" id="UP000663855">
    <property type="component" value="Unassembled WGS sequence"/>
</dbReference>
<gene>
    <name evidence="2" type="ORF">BYL167_LOCUS70392</name>
    <name evidence="1" type="ORF">CJN711_LOCUS33070</name>
    <name evidence="3" type="ORF">GIL414_LOCUS80774</name>
</gene>
<comment type="caution">
    <text evidence="1">The sequence shown here is derived from an EMBL/GenBank/DDBJ whole genome shotgun (WGS) entry which is preliminary data.</text>
</comment>
<dbReference type="EMBL" id="CAJOBH010252653">
    <property type="protein sequence ID" value="CAF5142178.1"/>
    <property type="molecule type" value="Genomic_DNA"/>
</dbReference>
<accession>A0A815ZAJ4</accession>
<dbReference type="Proteomes" id="UP000681720">
    <property type="component" value="Unassembled WGS sequence"/>
</dbReference>
<organism evidence="1 4">
    <name type="scientific">Rotaria magnacalcarata</name>
    <dbReference type="NCBI Taxonomy" id="392030"/>
    <lineage>
        <taxon>Eukaryota</taxon>
        <taxon>Metazoa</taxon>
        <taxon>Spiralia</taxon>
        <taxon>Gnathifera</taxon>
        <taxon>Rotifera</taxon>
        <taxon>Eurotatoria</taxon>
        <taxon>Bdelloidea</taxon>
        <taxon>Philodinida</taxon>
        <taxon>Philodinidae</taxon>
        <taxon>Rotaria</taxon>
    </lineage>
</organism>
<evidence type="ECO:0000313" key="1">
    <source>
        <dbReference type="EMBL" id="CAF1581962.1"/>
    </source>
</evidence>
<evidence type="ECO:0000313" key="3">
    <source>
        <dbReference type="EMBL" id="CAF5213856.1"/>
    </source>
</evidence>
<evidence type="ECO:0000313" key="2">
    <source>
        <dbReference type="EMBL" id="CAF5142178.1"/>
    </source>
</evidence>
<dbReference type="EMBL" id="CAJOBJ010355692">
    <property type="protein sequence ID" value="CAF5213856.1"/>
    <property type="molecule type" value="Genomic_DNA"/>
</dbReference>
<feature type="non-terminal residue" evidence="1">
    <location>
        <position position="1"/>
    </location>
</feature>
<evidence type="ECO:0000313" key="4">
    <source>
        <dbReference type="Proteomes" id="UP000663855"/>
    </source>
</evidence>
<dbReference type="Proteomes" id="UP000681967">
    <property type="component" value="Unassembled WGS sequence"/>
</dbReference>
<reference evidence="1" key="1">
    <citation type="submission" date="2021-02" db="EMBL/GenBank/DDBJ databases">
        <authorList>
            <person name="Nowell W R."/>
        </authorList>
    </citation>
    <scope>NUCLEOTIDE SEQUENCE</scope>
</reference>
<proteinExistence type="predicted"/>
<dbReference type="EMBL" id="CAJNOV010015960">
    <property type="protein sequence ID" value="CAF1581962.1"/>
    <property type="molecule type" value="Genomic_DNA"/>
</dbReference>
<sequence>RGAVSIDSAPKECLVQSQVKGIATNATAR</sequence>
<protein>
    <submittedName>
        <fullName evidence="1">Uncharacterized protein</fullName>
    </submittedName>
</protein>
<dbReference type="AlphaFoldDB" id="A0A815ZAJ4"/>
<name>A0A815ZAJ4_9BILA</name>